<keyword evidence="1" id="KW-0812">Transmembrane</keyword>
<keyword evidence="3" id="KW-1185">Reference proteome</keyword>
<dbReference type="EMBL" id="LAVO01000001">
    <property type="protein sequence ID" value="KOS12037.1"/>
    <property type="molecule type" value="Genomic_DNA"/>
</dbReference>
<keyword evidence="1" id="KW-0472">Membrane</keyword>
<sequence length="115" mass="11640">MTMPPPGDPTRVRNQKAIQSGPRWTWLIAGALLAIIAIVTFAFLVPIAPAPAWIGIALQGALLVALVVTSVVLPAGRARGVNSAVIMGGMAVSALVLLLIILAIAQAGGMPAVDG</sequence>
<gene>
    <name evidence="2" type="ORF">XI38_01045</name>
</gene>
<comment type="caution">
    <text evidence="2">The sequence shown here is derived from an EMBL/GenBank/DDBJ whole genome shotgun (WGS) entry which is preliminary data.</text>
</comment>
<feature type="transmembrane region" description="Helical" evidence="1">
    <location>
        <begin position="24"/>
        <end position="47"/>
    </location>
</feature>
<accession>A0A0M8MKL4</accession>
<evidence type="ECO:0000313" key="2">
    <source>
        <dbReference type="EMBL" id="KOS12037.1"/>
    </source>
</evidence>
<organism evidence="2 3">
    <name type="scientific">Microbacterium aurantiacum</name>
    <dbReference type="NCBI Taxonomy" id="162393"/>
    <lineage>
        <taxon>Bacteria</taxon>
        <taxon>Bacillati</taxon>
        <taxon>Actinomycetota</taxon>
        <taxon>Actinomycetes</taxon>
        <taxon>Micrococcales</taxon>
        <taxon>Microbacteriaceae</taxon>
        <taxon>Microbacterium</taxon>
    </lineage>
</organism>
<dbReference type="KEGG" id="mcw:A8L33_05240"/>
<keyword evidence="1" id="KW-1133">Transmembrane helix</keyword>
<dbReference type="PATRIC" id="fig|84292.3.peg.220"/>
<proteinExistence type="predicted"/>
<feature type="transmembrane region" description="Helical" evidence="1">
    <location>
        <begin position="53"/>
        <end position="73"/>
    </location>
</feature>
<reference evidence="2" key="1">
    <citation type="submission" date="2015-04" db="EMBL/GenBank/DDBJ databases">
        <title>Complete genome sequence of Microbacterium chocolatum SIT 101, a bacterium enantioselectively hydrolyzing mesomeric diesters.</title>
        <authorList>
            <person name="Li X."/>
            <person name="Xu Y."/>
        </authorList>
    </citation>
    <scope>NUCLEOTIDE SEQUENCE [LARGE SCALE GENOMIC DNA]</scope>
    <source>
        <strain evidence="2">SIT 101</strain>
    </source>
</reference>
<feature type="transmembrane region" description="Helical" evidence="1">
    <location>
        <begin position="85"/>
        <end position="105"/>
    </location>
</feature>
<evidence type="ECO:0000313" key="3">
    <source>
        <dbReference type="Proteomes" id="UP000037737"/>
    </source>
</evidence>
<name>A0A0M8MKL4_9MICO</name>
<dbReference type="AlphaFoldDB" id="A0A0M8MKL4"/>
<evidence type="ECO:0000256" key="1">
    <source>
        <dbReference type="SAM" id="Phobius"/>
    </source>
</evidence>
<protein>
    <submittedName>
        <fullName evidence="2">Uncharacterized protein</fullName>
    </submittedName>
</protein>
<dbReference type="Proteomes" id="UP000037737">
    <property type="component" value="Unassembled WGS sequence"/>
</dbReference>